<dbReference type="Pfam" id="PF02405">
    <property type="entry name" value="MlaE"/>
    <property type="match status" value="1"/>
</dbReference>
<evidence type="ECO:0000313" key="2">
    <source>
        <dbReference type="EMBL" id="NEV62808.1"/>
    </source>
</evidence>
<proteinExistence type="predicted"/>
<dbReference type="RefSeq" id="WP_164453275.1">
    <property type="nucleotide sequence ID" value="NZ_JAAIJQ010000035.1"/>
</dbReference>
<feature type="transmembrane region" description="Helical" evidence="1">
    <location>
        <begin position="252"/>
        <end position="271"/>
    </location>
</feature>
<reference evidence="2 3" key="1">
    <citation type="submission" date="2020-02" db="EMBL/GenBank/DDBJ databases">
        <title>Genome sequences of Thiorhodococcus mannitoliphagus and Thiorhodococcus minor, purple sulfur photosynthetic bacteria in the gammaproteobacterial family, Chromatiaceae.</title>
        <authorList>
            <person name="Aviles F.A."/>
            <person name="Meyer T.E."/>
            <person name="Kyndt J.A."/>
        </authorList>
    </citation>
    <scope>NUCLEOTIDE SEQUENCE [LARGE SCALE GENOMIC DNA]</scope>
    <source>
        <strain evidence="2 3">DSM 11518</strain>
    </source>
</reference>
<gene>
    <name evidence="2" type="ORF">G3446_13060</name>
</gene>
<evidence type="ECO:0000256" key="1">
    <source>
        <dbReference type="SAM" id="Phobius"/>
    </source>
</evidence>
<dbReference type="AlphaFoldDB" id="A0A6M0JZ73"/>
<feature type="transmembrane region" description="Helical" evidence="1">
    <location>
        <begin position="188"/>
        <end position="209"/>
    </location>
</feature>
<dbReference type="GO" id="GO:0005548">
    <property type="term" value="F:phospholipid transporter activity"/>
    <property type="evidence" value="ECO:0007669"/>
    <property type="project" value="TreeGrafter"/>
</dbReference>
<keyword evidence="1" id="KW-1133">Transmembrane helix</keyword>
<dbReference type="GO" id="GO:0043190">
    <property type="term" value="C:ATP-binding cassette (ABC) transporter complex"/>
    <property type="evidence" value="ECO:0007669"/>
    <property type="project" value="InterPro"/>
</dbReference>
<accession>A0A6M0JZ73</accession>
<evidence type="ECO:0000313" key="3">
    <source>
        <dbReference type="Proteomes" id="UP000483379"/>
    </source>
</evidence>
<keyword evidence="1" id="KW-0472">Membrane</keyword>
<feature type="transmembrane region" description="Helical" evidence="1">
    <location>
        <begin position="106"/>
        <end position="133"/>
    </location>
</feature>
<name>A0A6M0JZ73_9GAMM</name>
<feature type="transmembrane region" description="Helical" evidence="1">
    <location>
        <begin position="25"/>
        <end position="45"/>
    </location>
</feature>
<feature type="transmembrane region" description="Helical" evidence="1">
    <location>
        <begin position="154"/>
        <end position="176"/>
    </location>
</feature>
<keyword evidence="1" id="KW-0812">Transmembrane</keyword>
<feature type="transmembrane region" description="Helical" evidence="1">
    <location>
        <begin position="221"/>
        <end position="240"/>
    </location>
</feature>
<protein>
    <submittedName>
        <fullName evidence="2">ABC transporter permease</fullName>
    </submittedName>
</protein>
<keyword evidence="3" id="KW-1185">Reference proteome</keyword>
<organism evidence="2 3">
    <name type="scientific">Thiorhodococcus minor</name>
    <dbReference type="NCBI Taxonomy" id="57489"/>
    <lineage>
        <taxon>Bacteria</taxon>
        <taxon>Pseudomonadati</taxon>
        <taxon>Pseudomonadota</taxon>
        <taxon>Gammaproteobacteria</taxon>
        <taxon>Chromatiales</taxon>
        <taxon>Chromatiaceae</taxon>
        <taxon>Thiorhodococcus</taxon>
    </lineage>
</organism>
<comment type="caution">
    <text evidence="2">The sequence shown here is derived from an EMBL/GenBank/DDBJ whole genome shotgun (WGS) entry which is preliminary data.</text>
</comment>
<dbReference type="PANTHER" id="PTHR30188">
    <property type="entry name" value="ABC TRANSPORTER PERMEASE PROTEIN-RELATED"/>
    <property type="match status" value="1"/>
</dbReference>
<dbReference type="EMBL" id="JAAIJQ010000035">
    <property type="protein sequence ID" value="NEV62808.1"/>
    <property type="molecule type" value="Genomic_DNA"/>
</dbReference>
<dbReference type="Proteomes" id="UP000483379">
    <property type="component" value="Unassembled WGS sequence"/>
</dbReference>
<dbReference type="InterPro" id="IPR030802">
    <property type="entry name" value="Permease_MalE"/>
</dbReference>
<sequence length="273" mass="28239">MPRSRANRHFVPRQRDAALFSGPTGWVEGIGLAGLALARCLGLYLRILIGKARLDLPAFAASLRQAGLSILPAITLVSLVVGLILGHQSQSILGQLDLPELILASGAYLVVMEVIPILVGILVAGRAGVALAVRQASLAVSGEIDGLLINGVDPIRLTLGPVLLAMLLMSFAFTVWGSLVTLGATGLWLWGMAGLSPASLLDAFGRALAPGDLVEALLKPLLFSLLVAVIATVNGTAAGRDPEGIGQAATRTMIGAVAAILVADLLIVLLFRE</sequence>
<dbReference type="PANTHER" id="PTHR30188:SF4">
    <property type="entry name" value="PROTEIN TRIGALACTOSYLDIACYLGLYCEROL 1, CHLOROPLASTIC"/>
    <property type="match status" value="1"/>
</dbReference>
<feature type="transmembrane region" description="Helical" evidence="1">
    <location>
        <begin position="66"/>
        <end position="86"/>
    </location>
</feature>